<name>A0A2T5BV75_9BACT</name>
<accession>A0A2T5BV75</accession>
<keyword evidence="2" id="KW-1185">Reference proteome</keyword>
<organism evidence="1 2">
    <name type="scientific">Mangrovibacterium marinum</name>
    <dbReference type="NCBI Taxonomy" id="1639118"/>
    <lineage>
        <taxon>Bacteria</taxon>
        <taxon>Pseudomonadati</taxon>
        <taxon>Bacteroidota</taxon>
        <taxon>Bacteroidia</taxon>
        <taxon>Marinilabiliales</taxon>
        <taxon>Prolixibacteraceae</taxon>
        <taxon>Mangrovibacterium</taxon>
    </lineage>
</organism>
<dbReference type="RefSeq" id="WP_107823956.1">
    <property type="nucleotide sequence ID" value="NZ_OY782574.1"/>
</dbReference>
<reference evidence="1 2" key="1">
    <citation type="submission" date="2018-04" db="EMBL/GenBank/DDBJ databases">
        <title>Genomic Encyclopedia of Archaeal and Bacterial Type Strains, Phase II (KMG-II): from individual species to whole genera.</title>
        <authorList>
            <person name="Goeker M."/>
        </authorList>
    </citation>
    <scope>NUCLEOTIDE SEQUENCE [LARGE SCALE GENOMIC DNA]</scope>
    <source>
        <strain evidence="1 2">DSM 28823</strain>
    </source>
</reference>
<evidence type="ECO:0000313" key="2">
    <source>
        <dbReference type="Proteomes" id="UP000243525"/>
    </source>
</evidence>
<evidence type="ECO:0000313" key="1">
    <source>
        <dbReference type="EMBL" id="PTN03474.1"/>
    </source>
</evidence>
<dbReference type="OrthoDB" id="981635at2"/>
<comment type="caution">
    <text evidence="1">The sequence shown here is derived from an EMBL/GenBank/DDBJ whole genome shotgun (WGS) entry which is preliminary data.</text>
</comment>
<dbReference type="Proteomes" id="UP000243525">
    <property type="component" value="Unassembled WGS sequence"/>
</dbReference>
<dbReference type="InterPro" id="IPR023137">
    <property type="entry name" value="BrxA_sf"/>
</dbReference>
<dbReference type="EMBL" id="QAAD01000035">
    <property type="protein sequence ID" value="PTN03474.1"/>
    <property type="molecule type" value="Genomic_DNA"/>
</dbReference>
<dbReference type="Pfam" id="PF08849">
    <property type="entry name" value="BrxA"/>
    <property type="match status" value="1"/>
</dbReference>
<protein>
    <submittedName>
        <fullName evidence="1">Putative inner membrane protein DUF1819</fullName>
    </submittedName>
</protein>
<dbReference type="InterPro" id="IPR014948">
    <property type="entry name" value="BrxA"/>
</dbReference>
<dbReference type="AlphaFoldDB" id="A0A2T5BV75"/>
<gene>
    <name evidence="1" type="ORF">C8N47_13511</name>
</gene>
<proteinExistence type="predicted"/>
<sequence length="198" mass="22706">MDRIGKYDFSYTGFSLRVNDMAKLANTVSGGKDIDFQELGDGKAATGKRRYHVIKKRLATLSRRQVDILASGSLAEQRHIAFLAACKAHLFVRDFTVEVIREKLFLYDHELTEGEYISFVRSKAELHPEMEKLTETTQKKIKQVTFKMLEQAGIIDNVKSKMIQPQLPDENVIRAIAEDNKEWLKVLLMSDLDIENQN</sequence>
<dbReference type="Gene3D" id="1.10.3540.10">
    <property type="entry name" value="uncharacterized protein from magnetospirillum magneticum domain"/>
    <property type="match status" value="1"/>
</dbReference>